<dbReference type="Gene3D" id="3.10.120.10">
    <property type="entry name" value="Cytochrome b5-like heme/steroid binding domain"/>
    <property type="match status" value="1"/>
</dbReference>
<dbReference type="InterPro" id="IPR036400">
    <property type="entry name" value="Cyt_B5-like_heme/steroid_sf"/>
</dbReference>
<dbReference type="EMBL" id="JAQGDS010000012">
    <property type="protein sequence ID" value="KAJ6256838.1"/>
    <property type="molecule type" value="Genomic_DNA"/>
</dbReference>
<dbReference type="AlphaFoldDB" id="A0AAD6NHJ5"/>
<evidence type="ECO:0000256" key="5">
    <source>
        <dbReference type="SAM" id="MobiDB-lite"/>
    </source>
</evidence>
<dbReference type="GO" id="GO:0020037">
    <property type="term" value="F:heme binding"/>
    <property type="evidence" value="ECO:0007669"/>
    <property type="project" value="UniProtKB-UniRule"/>
</dbReference>
<feature type="compositionally biased region" description="Polar residues" evidence="5">
    <location>
        <begin position="243"/>
        <end position="252"/>
    </location>
</feature>
<feature type="compositionally biased region" description="Gly residues" evidence="5">
    <location>
        <begin position="375"/>
        <end position="386"/>
    </location>
</feature>
<reference evidence="7" key="1">
    <citation type="submission" date="2023-01" db="EMBL/GenBank/DDBJ databases">
        <title>The chitinases involved in constricting ring structure development in the nematode-trapping fungus Drechslerella dactyloides.</title>
        <authorList>
            <person name="Wang R."/>
            <person name="Zhang L."/>
            <person name="Tang P."/>
            <person name="Li S."/>
            <person name="Liang L."/>
        </authorList>
    </citation>
    <scope>NUCLEOTIDE SEQUENCE</scope>
    <source>
        <strain evidence="7">YMF1.00031</strain>
    </source>
</reference>
<dbReference type="SUPFAM" id="SSF55856">
    <property type="entry name" value="Cytochrome b5-like heme/steroid binding domain"/>
    <property type="match status" value="1"/>
</dbReference>
<evidence type="ECO:0000256" key="2">
    <source>
        <dbReference type="ARBA" id="ARBA00022723"/>
    </source>
</evidence>
<evidence type="ECO:0000256" key="1">
    <source>
        <dbReference type="ARBA" id="ARBA00022617"/>
    </source>
</evidence>
<sequence>MIIGLTALVIAVSAYIYKEGVPYDFIPFDFFARLGLWNARGPARAITDGTEREPQNAGSGELDVISGSGGGGAAPGYIAGIPSRKEKEELLVVDDDEEEDPTTPTAPVKIQLLEAFPGADTSTNDKRKGKGRATDDDDDDLRVPMFPAANSVQRASRPSMPPPSLAVPGVMAPPSLPVPTLAAGPPSLMAPPPVPVRKPAGASSAANARNAQYSRAGPSSSLGVPQSSSLGVPQSSSLGVPAQRSTLQLPPTHSQPPPKPRQKVILTPGHSPLDWANHQRSLPFVPLRRITPTELATHGARKNASKIYWTVLEGRVYDITPYLPYHPGGEKELLRVAGKDGTKLFNLTHSWVNWDNMLRGCEVGILVSGNEMPGKEGGSSVGGADGGDLESMD</sequence>
<evidence type="ECO:0000256" key="3">
    <source>
        <dbReference type="ARBA" id="ARBA00023004"/>
    </source>
</evidence>
<dbReference type="GO" id="GO:0004128">
    <property type="term" value="F:cytochrome-b5 reductase activity, acting on NAD(P)H"/>
    <property type="evidence" value="ECO:0007669"/>
    <property type="project" value="TreeGrafter"/>
</dbReference>
<accession>A0AAD6NHJ5</accession>
<feature type="region of interest" description="Disordered" evidence="5">
    <location>
        <begin position="372"/>
        <end position="393"/>
    </location>
</feature>
<dbReference type="SMART" id="SM01117">
    <property type="entry name" value="Cyt-b5"/>
    <property type="match status" value="1"/>
</dbReference>
<dbReference type="FunFam" id="3.10.120.10:FF:000001">
    <property type="entry name" value="Cytochrome b5 reductase 4"/>
    <property type="match status" value="1"/>
</dbReference>
<dbReference type="PANTHER" id="PTHR46237:SF1">
    <property type="entry name" value="CYTOCHROME B5 REDUCTASE 4"/>
    <property type="match status" value="1"/>
</dbReference>
<dbReference type="Proteomes" id="UP001221413">
    <property type="component" value="Unassembled WGS sequence"/>
</dbReference>
<dbReference type="GO" id="GO:0046872">
    <property type="term" value="F:metal ion binding"/>
    <property type="evidence" value="ECO:0007669"/>
    <property type="project" value="UniProtKB-UniRule"/>
</dbReference>
<evidence type="ECO:0000313" key="8">
    <source>
        <dbReference type="Proteomes" id="UP001221413"/>
    </source>
</evidence>
<evidence type="ECO:0000259" key="6">
    <source>
        <dbReference type="PROSITE" id="PS50255"/>
    </source>
</evidence>
<comment type="similarity">
    <text evidence="4">Belongs to the cytochrome b5 family.</text>
</comment>
<dbReference type="InterPro" id="IPR001199">
    <property type="entry name" value="Cyt_B5-like_heme/steroid-bd"/>
</dbReference>
<proteinExistence type="inferred from homology"/>
<keyword evidence="8" id="KW-1185">Reference proteome</keyword>
<protein>
    <recommendedName>
        <fullName evidence="6">Cytochrome b5 heme-binding domain-containing protein</fullName>
    </recommendedName>
</protein>
<keyword evidence="1 4" id="KW-0349">Heme</keyword>
<keyword evidence="3 4" id="KW-0408">Iron</keyword>
<evidence type="ECO:0000313" key="7">
    <source>
        <dbReference type="EMBL" id="KAJ6256838.1"/>
    </source>
</evidence>
<dbReference type="InterPro" id="IPR051872">
    <property type="entry name" value="Cytochrome_b5/Flavoprotein_Rdt"/>
</dbReference>
<dbReference type="PANTHER" id="PTHR46237">
    <property type="entry name" value="CYTOCHROME B5 REDUCTASE 4 FAMILY MEMBER"/>
    <property type="match status" value="1"/>
</dbReference>
<gene>
    <name evidence="7" type="ORF">Dda_8707</name>
</gene>
<feature type="region of interest" description="Disordered" evidence="5">
    <location>
        <begin position="93"/>
        <end position="166"/>
    </location>
</feature>
<dbReference type="InterPro" id="IPR018506">
    <property type="entry name" value="Cyt_B5_heme-BS"/>
</dbReference>
<dbReference type="GO" id="GO:0005737">
    <property type="term" value="C:cytoplasm"/>
    <property type="evidence" value="ECO:0007669"/>
    <property type="project" value="TreeGrafter"/>
</dbReference>
<organism evidence="7 8">
    <name type="scientific">Drechslerella dactyloides</name>
    <name type="common">Nematode-trapping fungus</name>
    <name type="synonym">Arthrobotrys dactyloides</name>
    <dbReference type="NCBI Taxonomy" id="74499"/>
    <lineage>
        <taxon>Eukaryota</taxon>
        <taxon>Fungi</taxon>
        <taxon>Dikarya</taxon>
        <taxon>Ascomycota</taxon>
        <taxon>Pezizomycotina</taxon>
        <taxon>Orbiliomycetes</taxon>
        <taxon>Orbiliales</taxon>
        <taxon>Orbiliaceae</taxon>
        <taxon>Drechslerella</taxon>
    </lineage>
</organism>
<keyword evidence="2 4" id="KW-0479">Metal-binding</keyword>
<evidence type="ECO:0000256" key="4">
    <source>
        <dbReference type="RuleBase" id="RU362121"/>
    </source>
</evidence>
<comment type="caution">
    <text evidence="7">The sequence shown here is derived from an EMBL/GenBank/DDBJ whole genome shotgun (WGS) entry which is preliminary data.</text>
</comment>
<feature type="compositionally biased region" description="Low complexity" evidence="5">
    <location>
        <begin position="200"/>
        <end position="239"/>
    </location>
</feature>
<dbReference type="PROSITE" id="PS50255">
    <property type="entry name" value="CYTOCHROME_B5_2"/>
    <property type="match status" value="1"/>
</dbReference>
<feature type="region of interest" description="Disordered" evidence="5">
    <location>
        <begin position="189"/>
        <end position="266"/>
    </location>
</feature>
<dbReference type="Pfam" id="PF00173">
    <property type="entry name" value="Cyt-b5"/>
    <property type="match status" value="1"/>
</dbReference>
<feature type="domain" description="Cytochrome b5 heme-binding" evidence="6">
    <location>
        <begin position="287"/>
        <end position="367"/>
    </location>
</feature>
<dbReference type="PROSITE" id="PS00191">
    <property type="entry name" value="CYTOCHROME_B5_1"/>
    <property type="match status" value="1"/>
</dbReference>
<name>A0AAD6NHJ5_DREDA</name>